<name>A0A0F8YXG7_9ZZZZ</name>
<dbReference type="Gene3D" id="3.30.2400.10">
    <property type="entry name" value="Major capsid protein gp5"/>
    <property type="match status" value="1"/>
</dbReference>
<feature type="domain" description="Phage capsid-like C-terminal" evidence="3">
    <location>
        <begin position="93"/>
        <end position="355"/>
    </location>
</feature>
<gene>
    <name evidence="4" type="ORF">LCGC14_2842710</name>
</gene>
<dbReference type="InterPro" id="IPR054612">
    <property type="entry name" value="Phage_capsid-like_C"/>
</dbReference>
<dbReference type="InterPro" id="IPR024455">
    <property type="entry name" value="Phage_capsid"/>
</dbReference>
<organism evidence="4">
    <name type="scientific">marine sediment metagenome</name>
    <dbReference type="NCBI Taxonomy" id="412755"/>
    <lineage>
        <taxon>unclassified sequences</taxon>
        <taxon>metagenomes</taxon>
        <taxon>ecological metagenomes</taxon>
    </lineage>
</organism>
<protein>
    <recommendedName>
        <fullName evidence="3">Phage capsid-like C-terminal domain-containing protein</fullName>
    </recommendedName>
</protein>
<accession>A0A0F8YXG7</accession>
<comment type="subcellular location">
    <subcellularLocation>
        <location evidence="1">Virion</location>
    </subcellularLocation>
</comment>
<dbReference type="AlphaFoldDB" id="A0A0F8YXG7"/>
<feature type="non-terminal residue" evidence="4">
    <location>
        <position position="360"/>
    </location>
</feature>
<sequence length="360" mass="38574">MKKIIKVTKKEFENIIAGVASQAVKDEAKRLGMDKIDRKFAQFPSHLIGKSQEELAKMEKKERAAEFIKAVFRKDMGSLANLKALGEGTGSTGGFQVPEEFAAEINRIAEDVGLVRAFARHIPMNSDTMNIPRLASSVTVTFPGENVAGVESDPVWENVQLLAKTAVGLTVSSNELLADANISIVDLLAELFAEALATTEDLQGLTGTGSPFTGIFGDADVNVVTMGTGDVDFVDVDADDLRDMITQIKATVLSGSSYTMHREIWATVQKLKGSDGQFIATVSNPVLNPNNALGEGGVVSGLRPAGTIWGYPVWLSDQLPDIAATAVSTKFIAFGNYRHLWFGDREDMTLGISDSATVGS</sequence>
<evidence type="ECO:0000313" key="4">
    <source>
        <dbReference type="EMBL" id="KKK78525.1"/>
    </source>
</evidence>
<dbReference type="Pfam" id="PF05065">
    <property type="entry name" value="Phage_capsid"/>
    <property type="match status" value="1"/>
</dbReference>
<dbReference type="GO" id="GO:0044423">
    <property type="term" value="C:virion component"/>
    <property type="evidence" value="ECO:0007669"/>
    <property type="project" value="UniProtKB-KW"/>
</dbReference>
<keyword evidence="2" id="KW-0946">Virion</keyword>
<evidence type="ECO:0000259" key="3">
    <source>
        <dbReference type="Pfam" id="PF05065"/>
    </source>
</evidence>
<dbReference type="Gene3D" id="3.30.2320.10">
    <property type="entry name" value="hypothetical protein PF0899 domain"/>
    <property type="match status" value="1"/>
</dbReference>
<dbReference type="EMBL" id="LAZR01054454">
    <property type="protein sequence ID" value="KKK78525.1"/>
    <property type="molecule type" value="Genomic_DNA"/>
</dbReference>
<proteinExistence type="predicted"/>
<comment type="caution">
    <text evidence="4">The sequence shown here is derived from an EMBL/GenBank/DDBJ whole genome shotgun (WGS) entry which is preliminary data.</text>
</comment>
<reference evidence="4" key="1">
    <citation type="journal article" date="2015" name="Nature">
        <title>Complex archaea that bridge the gap between prokaryotes and eukaryotes.</title>
        <authorList>
            <person name="Spang A."/>
            <person name="Saw J.H."/>
            <person name="Jorgensen S.L."/>
            <person name="Zaremba-Niedzwiedzka K."/>
            <person name="Martijn J."/>
            <person name="Lind A.E."/>
            <person name="van Eijk R."/>
            <person name="Schleper C."/>
            <person name="Guy L."/>
            <person name="Ettema T.J."/>
        </authorList>
    </citation>
    <scope>NUCLEOTIDE SEQUENCE</scope>
</reference>
<evidence type="ECO:0000256" key="1">
    <source>
        <dbReference type="ARBA" id="ARBA00004328"/>
    </source>
</evidence>
<dbReference type="NCBIfam" id="TIGR01554">
    <property type="entry name" value="major_cap_HK97"/>
    <property type="match status" value="1"/>
</dbReference>
<evidence type="ECO:0000256" key="2">
    <source>
        <dbReference type="ARBA" id="ARBA00022844"/>
    </source>
</evidence>
<dbReference type="SUPFAM" id="SSF56563">
    <property type="entry name" value="Major capsid protein gp5"/>
    <property type="match status" value="1"/>
</dbReference>